<keyword evidence="3" id="KW-1185">Reference proteome</keyword>
<organism evidence="2 3">
    <name type="scientific">Ilex paraguariensis</name>
    <name type="common">yerba mate</name>
    <dbReference type="NCBI Taxonomy" id="185542"/>
    <lineage>
        <taxon>Eukaryota</taxon>
        <taxon>Viridiplantae</taxon>
        <taxon>Streptophyta</taxon>
        <taxon>Embryophyta</taxon>
        <taxon>Tracheophyta</taxon>
        <taxon>Spermatophyta</taxon>
        <taxon>Magnoliopsida</taxon>
        <taxon>eudicotyledons</taxon>
        <taxon>Gunneridae</taxon>
        <taxon>Pentapetalae</taxon>
        <taxon>asterids</taxon>
        <taxon>campanulids</taxon>
        <taxon>Aquifoliales</taxon>
        <taxon>Aquifoliaceae</taxon>
        <taxon>Ilex</taxon>
    </lineage>
</organism>
<proteinExistence type="predicted"/>
<feature type="compositionally biased region" description="Polar residues" evidence="1">
    <location>
        <begin position="64"/>
        <end position="76"/>
    </location>
</feature>
<evidence type="ECO:0000313" key="3">
    <source>
        <dbReference type="Proteomes" id="UP001642360"/>
    </source>
</evidence>
<sequence>MRTVLHCRRSNQTVSDASGEATTLILKARILKRRSASDGWGSSACVRSTKSMSPNKRHHHHQAPATSRPQATSGLRLRSTASATTISNQGGIFDYDQRSATTINEPKLLSAMQPVNPTNPDCDQQLR</sequence>
<feature type="region of interest" description="Disordered" evidence="1">
    <location>
        <begin position="104"/>
        <end position="127"/>
    </location>
</feature>
<comment type="caution">
    <text evidence="2">The sequence shown here is derived from an EMBL/GenBank/DDBJ whole genome shotgun (WGS) entry which is preliminary data.</text>
</comment>
<gene>
    <name evidence="2" type="ORF">ILEXP_LOCUS24061</name>
</gene>
<evidence type="ECO:0000313" key="2">
    <source>
        <dbReference type="EMBL" id="CAK9155649.1"/>
    </source>
</evidence>
<name>A0ABC8SKH7_9AQUA</name>
<feature type="compositionally biased region" description="Polar residues" evidence="1">
    <location>
        <begin position="45"/>
        <end position="54"/>
    </location>
</feature>
<evidence type="ECO:0000256" key="1">
    <source>
        <dbReference type="SAM" id="MobiDB-lite"/>
    </source>
</evidence>
<reference evidence="2 3" key="1">
    <citation type="submission" date="2024-02" db="EMBL/GenBank/DDBJ databases">
        <authorList>
            <person name="Vignale AGUSTIN F."/>
            <person name="Sosa J E."/>
            <person name="Modenutti C."/>
        </authorList>
    </citation>
    <scope>NUCLEOTIDE SEQUENCE [LARGE SCALE GENOMIC DNA]</scope>
</reference>
<dbReference type="Proteomes" id="UP001642360">
    <property type="component" value="Unassembled WGS sequence"/>
</dbReference>
<protein>
    <submittedName>
        <fullName evidence="2">Uncharacterized protein</fullName>
    </submittedName>
</protein>
<dbReference type="EMBL" id="CAUOFW020002724">
    <property type="protein sequence ID" value="CAK9155649.1"/>
    <property type="molecule type" value="Genomic_DNA"/>
</dbReference>
<feature type="region of interest" description="Disordered" evidence="1">
    <location>
        <begin position="39"/>
        <end position="76"/>
    </location>
</feature>
<accession>A0ABC8SKH7</accession>
<dbReference type="AlphaFoldDB" id="A0ABC8SKH7"/>
<feature type="compositionally biased region" description="Polar residues" evidence="1">
    <location>
        <begin position="113"/>
        <end position="127"/>
    </location>
</feature>